<protein>
    <submittedName>
        <fullName evidence="6">ABC-type sugar transport system, substrate-binding protein, contains N-terminal xre family HTH domain</fullName>
    </submittedName>
</protein>
<organism evidence="6 7">
    <name type="scientific">Bauldia litoralis</name>
    <dbReference type="NCBI Taxonomy" id="665467"/>
    <lineage>
        <taxon>Bacteria</taxon>
        <taxon>Pseudomonadati</taxon>
        <taxon>Pseudomonadota</taxon>
        <taxon>Alphaproteobacteria</taxon>
        <taxon>Hyphomicrobiales</taxon>
        <taxon>Kaistiaceae</taxon>
        <taxon>Bauldia</taxon>
    </lineage>
</organism>
<evidence type="ECO:0000256" key="1">
    <source>
        <dbReference type="ARBA" id="ARBA00004196"/>
    </source>
</evidence>
<evidence type="ECO:0000256" key="4">
    <source>
        <dbReference type="SAM" id="SignalP"/>
    </source>
</evidence>
<evidence type="ECO:0000313" key="6">
    <source>
        <dbReference type="EMBL" id="SDB04468.1"/>
    </source>
</evidence>
<keyword evidence="3 4" id="KW-0732">Signal</keyword>
<sequence>MTSMTRMAAVLCATALSLGTVLGGVQAQEGTGSVMGEGKELVMFTITASNVYGANQIKGATAEAEKLGYKLTVFQNNFSQPEQDQQVQQYIASGAKPAAVIFWPWVADAAINDVRLLSRLAPVIQLTQEPNEKSWPFVQAYSGANQILIGKTVGEMLIQARDAAKAAGMEFKSPEGNLLIFQHPEGEKTGTERYKGMIEATKDAPFNEIHLEYGANSPESGYEIGSQVVPKYKGEFDFLWVSNQQAANGVIRALKENGITPGKDVYIVSGDCSGSLEAVKNGETFGTGIQPAAVEGALAVRTAAKFVANGGIEGDVIQMEVEAEAPEIDPGPPAKFNFMPHAPAIGADGVANTKIWGYNADEICAS</sequence>
<dbReference type="InterPro" id="IPR028082">
    <property type="entry name" value="Peripla_BP_I"/>
</dbReference>
<keyword evidence="6" id="KW-0762">Sugar transport</keyword>
<dbReference type="STRING" id="665467.SAMN02982931_00273"/>
<evidence type="ECO:0000256" key="2">
    <source>
        <dbReference type="ARBA" id="ARBA00007639"/>
    </source>
</evidence>
<evidence type="ECO:0000259" key="5">
    <source>
        <dbReference type="Pfam" id="PF13407"/>
    </source>
</evidence>
<keyword evidence="6" id="KW-0813">Transport</keyword>
<dbReference type="AlphaFoldDB" id="A0A1G6A7Q2"/>
<dbReference type="EMBL" id="FMXQ01000001">
    <property type="protein sequence ID" value="SDB04468.1"/>
    <property type="molecule type" value="Genomic_DNA"/>
</dbReference>
<dbReference type="PANTHER" id="PTHR46847">
    <property type="entry name" value="D-ALLOSE-BINDING PERIPLASMIC PROTEIN-RELATED"/>
    <property type="match status" value="1"/>
</dbReference>
<keyword evidence="7" id="KW-1185">Reference proteome</keyword>
<comment type="similarity">
    <text evidence="2">Belongs to the bacterial solute-binding protein 2 family.</text>
</comment>
<feature type="signal peptide" evidence="4">
    <location>
        <begin position="1"/>
        <end position="27"/>
    </location>
</feature>
<evidence type="ECO:0000256" key="3">
    <source>
        <dbReference type="ARBA" id="ARBA00022729"/>
    </source>
</evidence>
<dbReference type="CDD" id="cd01536">
    <property type="entry name" value="PBP1_ABC_sugar_binding-like"/>
    <property type="match status" value="1"/>
</dbReference>
<feature type="chain" id="PRO_5011500382" evidence="4">
    <location>
        <begin position="28"/>
        <end position="366"/>
    </location>
</feature>
<accession>A0A1G6A7Q2</accession>
<gene>
    <name evidence="6" type="ORF">SAMN02982931_00273</name>
</gene>
<comment type="subcellular location">
    <subcellularLocation>
        <location evidence="1">Cell envelope</location>
    </subcellularLocation>
</comment>
<dbReference type="Gene3D" id="3.40.50.2300">
    <property type="match status" value="2"/>
</dbReference>
<name>A0A1G6A7Q2_9HYPH</name>
<dbReference type="InterPro" id="IPR025997">
    <property type="entry name" value="SBP_2_dom"/>
</dbReference>
<evidence type="ECO:0000313" key="7">
    <source>
        <dbReference type="Proteomes" id="UP000199071"/>
    </source>
</evidence>
<dbReference type="OrthoDB" id="9813037at2"/>
<reference evidence="6 7" key="1">
    <citation type="submission" date="2016-10" db="EMBL/GenBank/DDBJ databases">
        <authorList>
            <person name="de Groot N.N."/>
        </authorList>
    </citation>
    <scope>NUCLEOTIDE SEQUENCE [LARGE SCALE GENOMIC DNA]</scope>
    <source>
        <strain evidence="6 7">ATCC 35022</strain>
    </source>
</reference>
<feature type="domain" description="Periplasmic binding protein" evidence="5">
    <location>
        <begin position="46"/>
        <end position="307"/>
    </location>
</feature>
<dbReference type="SUPFAM" id="SSF53822">
    <property type="entry name" value="Periplasmic binding protein-like I"/>
    <property type="match status" value="1"/>
</dbReference>
<proteinExistence type="inferred from homology"/>
<dbReference type="Proteomes" id="UP000199071">
    <property type="component" value="Unassembled WGS sequence"/>
</dbReference>
<dbReference type="GO" id="GO:0030246">
    <property type="term" value="F:carbohydrate binding"/>
    <property type="evidence" value="ECO:0007669"/>
    <property type="project" value="UniProtKB-ARBA"/>
</dbReference>
<dbReference type="Pfam" id="PF13407">
    <property type="entry name" value="Peripla_BP_4"/>
    <property type="match status" value="1"/>
</dbReference>
<dbReference type="GO" id="GO:0030313">
    <property type="term" value="C:cell envelope"/>
    <property type="evidence" value="ECO:0007669"/>
    <property type="project" value="UniProtKB-SubCell"/>
</dbReference>
<dbReference type="PANTHER" id="PTHR46847:SF1">
    <property type="entry name" value="D-ALLOSE-BINDING PERIPLASMIC PROTEIN-RELATED"/>
    <property type="match status" value="1"/>
</dbReference>